<name>A0A7X0Y5G5_9LIST</name>
<feature type="compositionally biased region" description="Gly residues" evidence="4">
    <location>
        <begin position="157"/>
        <end position="174"/>
    </location>
</feature>
<reference evidence="6 7" key="1">
    <citation type="submission" date="2020-03" db="EMBL/GenBank/DDBJ databases">
        <title>Soil Listeria distribution.</title>
        <authorList>
            <person name="Liao J."/>
            <person name="Wiedmann M."/>
        </authorList>
    </citation>
    <scope>NUCLEOTIDE SEQUENCE [LARGE SCALE GENOMIC DNA]</scope>
    <source>
        <strain evidence="6 7">FSL L7-0741</strain>
    </source>
</reference>
<dbReference type="Pfam" id="PF01047">
    <property type="entry name" value="MarR"/>
    <property type="match status" value="1"/>
</dbReference>
<evidence type="ECO:0000259" key="5">
    <source>
        <dbReference type="PROSITE" id="PS50995"/>
    </source>
</evidence>
<dbReference type="PRINTS" id="PR00598">
    <property type="entry name" value="HTHMARR"/>
</dbReference>
<evidence type="ECO:0000313" key="6">
    <source>
        <dbReference type="EMBL" id="MBC1937113.1"/>
    </source>
</evidence>
<evidence type="ECO:0000313" key="7">
    <source>
        <dbReference type="Proteomes" id="UP000535908"/>
    </source>
</evidence>
<dbReference type="SMART" id="SM00347">
    <property type="entry name" value="HTH_MARR"/>
    <property type="match status" value="1"/>
</dbReference>
<proteinExistence type="predicted"/>
<accession>A0A7X0Y5G5</accession>
<dbReference type="PANTHER" id="PTHR42756:SF1">
    <property type="entry name" value="TRANSCRIPTIONAL REPRESSOR OF EMRAB OPERON"/>
    <property type="match status" value="1"/>
</dbReference>
<evidence type="ECO:0000256" key="2">
    <source>
        <dbReference type="ARBA" id="ARBA00023125"/>
    </source>
</evidence>
<feature type="region of interest" description="Disordered" evidence="4">
    <location>
        <begin position="198"/>
        <end position="252"/>
    </location>
</feature>
<keyword evidence="2" id="KW-0238">DNA-binding</keyword>
<dbReference type="InterPro" id="IPR023187">
    <property type="entry name" value="Tscrpt_reg_MarR-type_CS"/>
</dbReference>
<dbReference type="InterPro" id="IPR036390">
    <property type="entry name" value="WH_DNA-bd_sf"/>
</dbReference>
<comment type="caution">
    <text evidence="6">The sequence shown here is derived from an EMBL/GenBank/DDBJ whole genome shotgun (WGS) entry which is preliminary data.</text>
</comment>
<evidence type="ECO:0000256" key="3">
    <source>
        <dbReference type="ARBA" id="ARBA00023163"/>
    </source>
</evidence>
<evidence type="ECO:0000256" key="4">
    <source>
        <dbReference type="SAM" id="MobiDB-lite"/>
    </source>
</evidence>
<evidence type="ECO:0000256" key="1">
    <source>
        <dbReference type="ARBA" id="ARBA00023015"/>
    </source>
</evidence>
<keyword evidence="3" id="KW-0804">Transcription</keyword>
<dbReference type="EMBL" id="JAARWN010000013">
    <property type="protein sequence ID" value="MBC1937113.1"/>
    <property type="molecule type" value="Genomic_DNA"/>
</dbReference>
<organism evidence="6 7">
    <name type="scientific">Listeria grandensis</name>
    <dbReference type="NCBI Taxonomy" id="1494963"/>
    <lineage>
        <taxon>Bacteria</taxon>
        <taxon>Bacillati</taxon>
        <taxon>Bacillota</taxon>
        <taxon>Bacilli</taxon>
        <taxon>Bacillales</taxon>
        <taxon>Listeriaceae</taxon>
        <taxon>Listeria</taxon>
    </lineage>
</organism>
<feature type="compositionally biased region" description="Gly residues" evidence="4">
    <location>
        <begin position="198"/>
        <end position="209"/>
    </location>
</feature>
<feature type="region of interest" description="Disordered" evidence="4">
    <location>
        <begin position="153"/>
        <end position="185"/>
    </location>
</feature>
<feature type="domain" description="HTH marR-type" evidence="5">
    <location>
        <begin position="5"/>
        <end position="140"/>
    </location>
</feature>
<dbReference type="GO" id="GO:0003700">
    <property type="term" value="F:DNA-binding transcription factor activity"/>
    <property type="evidence" value="ECO:0007669"/>
    <property type="project" value="InterPro"/>
</dbReference>
<feature type="compositionally biased region" description="Basic and acidic residues" evidence="4">
    <location>
        <begin position="241"/>
        <end position="252"/>
    </location>
</feature>
<dbReference type="PROSITE" id="PS50995">
    <property type="entry name" value="HTH_MARR_2"/>
    <property type="match status" value="1"/>
</dbReference>
<dbReference type="Proteomes" id="UP000535908">
    <property type="component" value="Unassembled WGS sequence"/>
</dbReference>
<dbReference type="GO" id="GO:0003677">
    <property type="term" value="F:DNA binding"/>
    <property type="evidence" value="ECO:0007669"/>
    <property type="project" value="UniProtKB-KW"/>
</dbReference>
<dbReference type="RefSeq" id="WP_185526600.1">
    <property type="nucleotide sequence ID" value="NZ_JAARWN010000013.1"/>
</dbReference>
<dbReference type="PANTHER" id="PTHR42756">
    <property type="entry name" value="TRANSCRIPTIONAL REGULATOR, MARR"/>
    <property type="match status" value="1"/>
</dbReference>
<dbReference type="SUPFAM" id="SSF46785">
    <property type="entry name" value="Winged helix' DNA-binding domain"/>
    <property type="match status" value="1"/>
</dbReference>
<dbReference type="InterPro" id="IPR036388">
    <property type="entry name" value="WH-like_DNA-bd_sf"/>
</dbReference>
<dbReference type="AlphaFoldDB" id="A0A7X0Y5G5"/>
<sequence length="252" mass="28089">MTEEKSNLTKQFMQFNRLMHHYQIHSARNAGPFGNPYRGQGRVLSILKMKPEITQKELGYLLDMRNQSLGELLAKLERSEFVTREPSEADRRVMNVKLTEAGKEAAEQSQESPFDFDKLFDVLDEEEQAHLHDYLQRVIAELEKELGDDSLEFEGGPLQGRGGRPGFGRSWGGGRPRRGGFPGGIDDPRFGGMGPGGMMDPRFGGGGPEGMADPRFMGGRPDFGAMPGSERFDEDYDGPMPDDRSASNKDNK</sequence>
<dbReference type="PROSITE" id="PS01117">
    <property type="entry name" value="HTH_MARR_1"/>
    <property type="match status" value="1"/>
</dbReference>
<gene>
    <name evidence="6" type="ORF">HCA69_12095</name>
</gene>
<dbReference type="Gene3D" id="1.10.10.10">
    <property type="entry name" value="Winged helix-like DNA-binding domain superfamily/Winged helix DNA-binding domain"/>
    <property type="match status" value="1"/>
</dbReference>
<keyword evidence="1" id="KW-0805">Transcription regulation</keyword>
<protein>
    <submittedName>
        <fullName evidence="6">MarR family transcriptional regulator</fullName>
    </submittedName>
</protein>
<dbReference type="InterPro" id="IPR000835">
    <property type="entry name" value="HTH_MarR-typ"/>
</dbReference>